<evidence type="ECO:0000313" key="2">
    <source>
        <dbReference type="Proteomes" id="UP000304953"/>
    </source>
</evidence>
<comment type="caution">
    <text evidence="1">The sequence shown here is derived from an EMBL/GenBank/DDBJ whole genome shotgun (WGS) entry which is preliminary data.</text>
</comment>
<name>A0AC61RZJ5_9FIRM</name>
<evidence type="ECO:0000313" key="1">
    <source>
        <dbReference type="EMBL" id="TGY97475.1"/>
    </source>
</evidence>
<reference evidence="1" key="1">
    <citation type="submission" date="2019-04" db="EMBL/GenBank/DDBJ databases">
        <title>Microbes associate with the intestines of laboratory mice.</title>
        <authorList>
            <person name="Navarre W."/>
            <person name="Wong E."/>
            <person name="Huang K."/>
            <person name="Tropini C."/>
            <person name="Ng K."/>
            <person name="Yu B."/>
        </authorList>
    </citation>
    <scope>NUCLEOTIDE SEQUENCE</scope>
    <source>
        <strain evidence="1">NM01_1-7b</strain>
    </source>
</reference>
<accession>A0AC61RZJ5</accession>
<protein>
    <submittedName>
        <fullName evidence="1">GH3 auxin-responsive promoter family protein</fullName>
    </submittedName>
</protein>
<dbReference type="Proteomes" id="UP000304953">
    <property type="component" value="Unassembled WGS sequence"/>
</dbReference>
<gene>
    <name evidence="1" type="ORF">E5329_04865</name>
</gene>
<organism evidence="1 2">
    <name type="scientific">Petralouisia muris</name>
    <dbReference type="NCBI Taxonomy" id="3032872"/>
    <lineage>
        <taxon>Bacteria</taxon>
        <taxon>Bacillati</taxon>
        <taxon>Bacillota</taxon>
        <taxon>Clostridia</taxon>
        <taxon>Lachnospirales</taxon>
        <taxon>Lachnospiraceae</taxon>
        <taxon>Petralouisia</taxon>
    </lineage>
</organism>
<dbReference type="EMBL" id="SRYA01000007">
    <property type="protein sequence ID" value="TGY97475.1"/>
    <property type="molecule type" value="Genomic_DNA"/>
</dbReference>
<keyword evidence="2" id="KW-1185">Reference proteome</keyword>
<sequence>MKTNYGKLGQESMNSLKDTLERAADVQLQLLAELMCRNCETVYGKKYGFGEIRTAGEFQKKVPLSVYGNYADYILRMIAGEERVLTEEPAVYYCISSGTTGDAKYLPLTETDLKIQYTYAYGVLFGMVKEYYRDLPEEEVFGKIFQIGEFAKTYMENGTMNGIRSGCVYQWLDRDGKFDAGDYCVPKEVLFPDTLEDLLYVKVRFALAEGELRAIHGVFINRAAGVMDYIWRNWEMLLRDMEHGSVDECVGLSPRWREYVERKLPPNPLRAAQLRLLSHETLRENMIKKIWPKVRYVLAIGGKSFAHYTKKMKEYAGDIPIHPYAYAASEGIFGIAEKMDQPDRYILFPEAGFFEFLPLNEGQVEENRPLFMWEISTGERYELVFTNHSGLYRYCMGDVIEVIGWYGQAPIVQFCYRKNQVINIAGEKSNQEQLAEAIKRFAFCMRCEVMGYCVQEDMSDLLPRYQFYLECTDINSSGAEDILDDCLCRVNYEYQGCRKMNEIGKVRISYLRAGSFECYEEHLAKSGKQMGQHKQACILDTAEKKQFFAAQENSYRKIREIPKDHVS</sequence>
<proteinExistence type="predicted"/>